<dbReference type="EMBL" id="MN740781">
    <property type="protein sequence ID" value="QHU11307.1"/>
    <property type="molecule type" value="Genomic_DNA"/>
</dbReference>
<dbReference type="GO" id="GO:0007602">
    <property type="term" value="P:phototransduction"/>
    <property type="evidence" value="ECO:0007669"/>
    <property type="project" value="UniProtKB-KW"/>
</dbReference>
<keyword evidence="7 11" id="KW-1133">Transmembrane helix</keyword>
<dbReference type="PROSITE" id="PS00950">
    <property type="entry name" value="BACTERIAL_OPSIN_1"/>
    <property type="match status" value="1"/>
</dbReference>
<evidence type="ECO:0000256" key="11">
    <source>
        <dbReference type="SAM" id="Phobius"/>
    </source>
</evidence>
<dbReference type="GO" id="GO:0005216">
    <property type="term" value="F:monoatomic ion channel activity"/>
    <property type="evidence" value="ECO:0007669"/>
    <property type="project" value="InterPro"/>
</dbReference>
<dbReference type="InterPro" id="IPR001425">
    <property type="entry name" value="Arc/bac/fun_rhodopsins"/>
</dbReference>
<feature type="transmembrane region" description="Helical" evidence="11">
    <location>
        <begin position="103"/>
        <end position="122"/>
    </location>
</feature>
<dbReference type="SUPFAM" id="SSF81321">
    <property type="entry name" value="Family A G protein-coupled receptor-like"/>
    <property type="match status" value="1"/>
</dbReference>
<feature type="transmembrane region" description="Helical" evidence="11">
    <location>
        <begin position="12"/>
        <end position="28"/>
    </location>
</feature>
<evidence type="ECO:0000256" key="6">
    <source>
        <dbReference type="ARBA" id="ARBA00022925"/>
    </source>
</evidence>
<keyword evidence="10" id="KW-0675">Receptor</keyword>
<evidence type="ECO:0000256" key="7">
    <source>
        <dbReference type="ARBA" id="ARBA00022989"/>
    </source>
</evidence>
<feature type="transmembrane region" description="Helical" evidence="11">
    <location>
        <begin position="161"/>
        <end position="179"/>
    </location>
</feature>
<reference evidence="12" key="1">
    <citation type="journal article" date="2020" name="Nature">
        <title>Giant virus diversity and host interactions through global metagenomics.</title>
        <authorList>
            <person name="Schulz F."/>
            <person name="Roux S."/>
            <person name="Paez-Espino D."/>
            <person name="Jungbluth S."/>
            <person name="Walsh D.A."/>
            <person name="Denef V.J."/>
            <person name="McMahon K.D."/>
            <person name="Konstantinidis K.T."/>
            <person name="Eloe-Fadrosh E.A."/>
            <person name="Kyrpides N.C."/>
            <person name="Woyke T."/>
        </authorList>
    </citation>
    <scope>NUCLEOTIDE SEQUENCE</scope>
    <source>
        <strain evidence="12">GVMAG-S-1101165-84</strain>
    </source>
</reference>
<keyword evidence="9 11" id="KW-0472">Membrane</keyword>
<evidence type="ECO:0008006" key="13">
    <source>
        <dbReference type="Google" id="ProtNLM"/>
    </source>
</evidence>
<dbReference type="InterPro" id="IPR018229">
    <property type="entry name" value="Rhodopsin_retinal_BS"/>
</dbReference>
<evidence type="ECO:0000256" key="5">
    <source>
        <dbReference type="ARBA" id="ARBA00022692"/>
    </source>
</evidence>
<evidence type="ECO:0000256" key="8">
    <source>
        <dbReference type="ARBA" id="ARBA00022991"/>
    </source>
</evidence>
<evidence type="ECO:0000256" key="2">
    <source>
        <dbReference type="ARBA" id="ARBA00008130"/>
    </source>
</evidence>
<sequence>MSVVSPMLKTTFMGSYLVLMGYTGLTLIEALRTNDVNVRHVMNIETTVSLVAGLVYGLFNEMLKQPTVDLHEITKIRYIDWSITTPLILLVIMLFYNPGHSSFETYGQIVLMNWGMLLMGYLGEEGVISKWLGFGGGFAFFAAVLVLLYTCCIPGKANHAVFYLFAIIWSGYGFVYLLDEERKNIGYNVLDVISKALFGVVLYFYFGKVLEF</sequence>
<keyword evidence="5 11" id="KW-0812">Transmembrane</keyword>
<evidence type="ECO:0000256" key="3">
    <source>
        <dbReference type="ARBA" id="ARBA00022543"/>
    </source>
</evidence>
<organism evidence="12">
    <name type="scientific">viral metagenome</name>
    <dbReference type="NCBI Taxonomy" id="1070528"/>
    <lineage>
        <taxon>unclassified sequences</taxon>
        <taxon>metagenomes</taxon>
        <taxon>organismal metagenomes</taxon>
    </lineage>
</organism>
<protein>
    <recommendedName>
        <fullName evidence="13">Bacteriorhodopsin-like protein</fullName>
    </recommendedName>
</protein>
<accession>A0A6C0K3N7</accession>
<feature type="transmembrane region" description="Helical" evidence="11">
    <location>
        <begin position="185"/>
        <end position="206"/>
    </location>
</feature>
<dbReference type="Pfam" id="PF01036">
    <property type="entry name" value="Bac_rhodopsin"/>
    <property type="match status" value="1"/>
</dbReference>
<evidence type="ECO:0000256" key="10">
    <source>
        <dbReference type="ARBA" id="ARBA00023170"/>
    </source>
</evidence>
<evidence type="ECO:0000256" key="1">
    <source>
        <dbReference type="ARBA" id="ARBA00004141"/>
    </source>
</evidence>
<name>A0A6C0K3N7_9ZZZZ</name>
<dbReference type="GO" id="GO:0009881">
    <property type="term" value="F:photoreceptor activity"/>
    <property type="evidence" value="ECO:0007669"/>
    <property type="project" value="UniProtKB-KW"/>
</dbReference>
<comment type="similarity">
    <text evidence="2">Belongs to the archaeal/bacterial/fungal opsin family.</text>
</comment>
<keyword evidence="4" id="KW-0716">Sensory transduction</keyword>
<evidence type="ECO:0000313" key="12">
    <source>
        <dbReference type="EMBL" id="QHU11307.1"/>
    </source>
</evidence>
<dbReference type="SMART" id="SM01021">
    <property type="entry name" value="Bac_rhodopsin"/>
    <property type="match status" value="1"/>
</dbReference>
<keyword evidence="6" id="KW-0681">Retinal protein</keyword>
<feature type="transmembrane region" description="Helical" evidence="11">
    <location>
        <begin position="128"/>
        <end position="149"/>
    </location>
</feature>
<keyword evidence="8" id="KW-0157">Chromophore</keyword>
<evidence type="ECO:0000256" key="9">
    <source>
        <dbReference type="ARBA" id="ARBA00023136"/>
    </source>
</evidence>
<keyword evidence="3" id="KW-0600">Photoreceptor protein</keyword>
<feature type="transmembrane region" description="Helical" evidence="11">
    <location>
        <begin position="79"/>
        <end position="96"/>
    </location>
</feature>
<dbReference type="AlphaFoldDB" id="A0A6C0K3N7"/>
<feature type="transmembrane region" description="Helical" evidence="11">
    <location>
        <begin position="40"/>
        <end position="59"/>
    </location>
</feature>
<proteinExistence type="inferred from homology"/>
<comment type="subcellular location">
    <subcellularLocation>
        <location evidence="1">Membrane</location>
        <topology evidence="1">Multi-pass membrane protein</topology>
    </subcellularLocation>
</comment>
<dbReference type="GO" id="GO:0016020">
    <property type="term" value="C:membrane"/>
    <property type="evidence" value="ECO:0007669"/>
    <property type="project" value="UniProtKB-SubCell"/>
</dbReference>
<dbReference type="Gene3D" id="1.20.1070.10">
    <property type="entry name" value="Rhodopsin 7-helix transmembrane proteins"/>
    <property type="match status" value="1"/>
</dbReference>
<evidence type="ECO:0000256" key="4">
    <source>
        <dbReference type="ARBA" id="ARBA00022606"/>
    </source>
</evidence>